<dbReference type="EMBL" id="ACUZ02000031">
    <property type="protein sequence ID" value="EFB31908.1"/>
    <property type="molecule type" value="Genomic_DNA"/>
</dbReference>
<dbReference type="RefSeq" id="WP_004373102.1">
    <property type="nucleotide sequence ID" value="NZ_GG703885.1"/>
</dbReference>
<evidence type="ECO:0000256" key="1">
    <source>
        <dbReference type="ARBA" id="ARBA00004141"/>
    </source>
</evidence>
<proteinExistence type="inferred from homology"/>
<keyword evidence="4 6" id="KW-1133">Transmembrane helix</keyword>
<comment type="caution">
    <text evidence="8">The sequence shown here is derived from an EMBL/GenBank/DDBJ whole genome shotgun (WGS) entry which is preliminary data.</text>
</comment>
<dbReference type="HOGENOM" id="CLU_083873_5_1_10"/>
<organism evidence="8 9">
    <name type="scientific">Segatella oris F0302</name>
    <dbReference type="NCBI Taxonomy" id="649760"/>
    <lineage>
        <taxon>Bacteria</taxon>
        <taxon>Pseudomonadati</taxon>
        <taxon>Bacteroidota</taxon>
        <taxon>Bacteroidia</taxon>
        <taxon>Bacteroidales</taxon>
        <taxon>Prevotellaceae</taxon>
        <taxon>Segatella</taxon>
    </lineage>
</organism>
<dbReference type="InterPro" id="IPR051401">
    <property type="entry name" value="GtrA_CellWall_Glycosyl"/>
</dbReference>
<dbReference type="InterPro" id="IPR007267">
    <property type="entry name" value="GtrA_DPMS_TM"/>
</dbReference>
<evidence type="ECO:0000256" key="4">
    <source>
        <dbReference type="ARBA" id="ARBA00022989"/>
    </source>
</evidence>
<name>D1QRQ1_9BACT</name>
<dbReference type="PANTHER" id="PTHR38459">
    <property type="entry name" value="PROPHAGE BACTOPRENOL-LINKED GLUCOSE TRANSLOCASE HOMOLOG"/>
    <property type="match status" value="1"/>
</dbReference>
<accession>D1QRQ1</accession>
<evidence type="ECO:0000259" key="7">
    <source>
        <dbReference type="Pfam" id="PF04138"/>
    </source>
</evidence>
<evidence type="ECO:0000256" key="6">
    <source>
        <dbReference type="SAM" id="Phobius"/>
    </source>
</evidence>
<evidence type="ECO:0000313" key="8">
    <source>
        <dbReference type="EMBL" id="EFB31908.1"/>
    </source>
</evidence>
<dbReference type="Pfam" id="PF04138">
    <property type="entry name" value="GtrA_DPMS_TM"/>
    <property type="match status" value="1"/>
</dbReference>
<reference evidence="8 9" key="1">
    <citation type="submission" date="2009-11" db="EMBL/GenBank/DDBJ databases">
        <authorList>
            <person name="Weinstock G."/>
            <person name="Sodergren E."/>
            <person name="Clifton S."/>
            <person name="Fulton L."/>
            <person name="Fulton B."/>
            <person name="Courtney L."/>
            <person name="Fronick C."/>
            <person name="Harrison M."/>
            <person name="Strong C."/>
            <person name="Farmer C."/>
            <person name="Delahaunty K."/>
            <person name="Markovic C."/>
            <person name="Hall O."/>
            <person name="Minx P."/>
            <person name="Tomlinson C."/>
            <person name="Mitreva M."/>
            <person name="Nelson J."/>
            <person name="Hou S."/>
            <person name="Wollam A."/>
            <person name="Pepin K.H."/>
            <person name="Johnson M."/>
            <person name="Bhonagiri V."/>
            <person name="Nash W.E."/>
            <person name="Warren W."/>
            <person name="Chinwalla A."/>
            <person name="Mardis E.R."/>
            <person name="Wilson R.K."/>
        </authorList>
    </citation>
    <scope>NUCLEOTIDE SEQUENCE [LARGE SCALE GENOMIC DNA]</scope>
    <source>
        <strain evidence="8 9">F0302</strain>
    </source>
</reference>
<feature type="domain" description="GtrA/DPMS transmembrane" evidence="7">
    <location>
        <begin position="21"/>
        <end position="129"/>
    </location>
</feature>
<dbReference type="GO" id="GO:0000271">
    <property type="term" value="P:polysaccharide biosynthetic process"/>
    <property type="evidence" value="ECO:0007669"/>
    <property type="project" value="InterPro"/>
</dbReference>
<sequence>MKVFIRQQWEHWQKDFWRFFRFGITGTICSVIHYGVYCLCLLFTTTNIAYSVGYGVGLVCNYGLTTYFTFNGKPSKGNAVGFVGTHIVNYLLEIGLFNLFLWTGAGKWLSPILVMIVVVPVNFLLLRYVFLHKKTD</sequence>
<evidence type="ECO:0000256" key="2">
    <source>
        <dbReference type="ARBA" id="ARBA00009399"/>
    </source>
</evidence>
<keyword evidence="5 6" id="KW-0472">Membrane</keyword>
<comment type="subcellular location">
    <subcellularLocation>
        <location evidence="1">Membrane</location>
        <topology evidence="1">Multi-pass membrane protein</topology>
    </subcellularLocation>
</comment>
<dbReference type="STRING" id="649760.HMPREF0971_01657"/>
<protein>
    <submittedName>
        <fullName evidence="8">GtrA-like protein</fullName>
    </submittedName>
</protein>
<feature type="transmembrane region" description="Helical" evidence="6">
    <location>
        <begin position="108"/>
        <end position="130"/>
    </location>
</feature>
<dbReference type="Proteomes" id="UP000004079">
    <property type="component" value="Unassembled WGS sequence"/>
</dbReference>
<feature type="transmembrane region" description="Helical" evidence="6">
    <location>
        <begin position="20"/>
        <end position="44"/>
    </location>
</feature>
<evidence type="ECO:0000256" key="3">
    <source>
        <dbReference type="ARBA" id="ARBA00022692"/>
    </source>
</evidence>
<evidence type="ECO:0000313" key="9">
    <source>
        <dbReference type="Proteomes" id="UP000004079"/>
    </source>
</evidence>
<keyword evidence="3 6" id="KW-0812">Transmembrane</keyword>
<dbReference type="GO" id="GO:0005886">
    <property type="term" value="C:plasma membrane"/>
    <property type="evidence" value="ECO:0007669"/>
    <property type="project" value="TreeGrafter"/>
</dbReference>
<evidence type="ECO:0000256" key="5">
    <source>
        <dbReference type="ARBA" id="ARBA00023136"/>
    </source>
</evidence>
<dbReference type="AlphaFoldDB" id="D1QRQ1"/>
<comment type="similarity">
    <text evidence="2">Belongs to the GtrA family.</text>
</comment>
<feature type="transmembrane region" description="Helical" evidence="6">
    <location>
        <begin position="50"/>
        <end position="70"/>
    </location>
</feature>
<gene>
    <name evidence="8" type="ORF">HMPREF0971_01657</name>
</gene>
<feature type="transmembrane region" description="Helical" evidence="6">
    <location>
        <begin position="82"/>
        <end position="102"/>
    </location>
</feature>
<dbReference type="PANTHER" id="PTHR38459:SF1">
    <property type="entry name" value="PROPHAGE BACTOPRENOL-LINKED GLUCOSE TRANSLOCASE HOMOLOG"/>
    <property type="match status" value="1"/>
</dbReference>